<dbReference type="AlphaFoldDB" id="A0A7M3MJF2"/>
<name>A0A7M3MJF2_9BACT</name>
<comment type="caution">
    <text evidence="1">The sequence shown here is derived from an EMBL/GenBank/DDBJ whole genome shotgun (WGS) entry which is preliminary data.</text>
</comment>
<gene>
    <name evidence="1" type="ORF">DPQ33_01555</name>
</gene>
<dbReference type="RefSeq" id="WP_144301400.1">
    <property type="nucleotide sequence ID" value="NZ_QMIE01000001.1"/>
</dbReference>
<dbReference type="EMBL" id="QMIE01000001">
    <property type="protein sequence ID" value="TVM19937.1"/>
    <property type="molecule type" value="Genomic_DNA"/>
</dbReference>
<reference evidence="1 2" key="1">
    <citation type="submission" date="2018-06" db="EMBL/GenBank/DDBJ databases">
        <title>Complete genome of Desulfovibrio indonesiensis P37SLT.</title>
        <authorList>
            <person name="Crispim J.S."/>
            <person name="Vidigal P.M.P."/>
            <person name="Silva L.C.F."/>
            <person name="Laguardia C.N."/>
            <person name="Araujo L.C."/>
            <person name="Dias R.S."/>
            <person name="Sousa M.P."/>
            <person name="Paula S.O."/>
            <person name="Silva C."/>
        </authorList>
    </citation>
    <scope>NUCLEOTIDE SEQUENCE [LARGE SCALE GENOMIC DNA]</scope>
    <source>
        <strain evidence="1 2">P37SLT</strain>
    </source>
</reference>
<sequence>MEFWKDIVHFAPSEWPDDPSRVAPDLVRLMDAVRSDAGVPIHIHAAWSLSGHGAGSLHGQGRAVDFHFAPGLEPAAEFALLAAFGFGGIGLYPEWRPRHGWHVDLRSGKIRLFWVRSDGRYRYGHEAVGRAITVLTGTHATSMCP</sequence>
<keyword evidence="2" id="KW-1185">Reference proteome</keyword>
<proteinExistence type="predicted"/>
<dbReference type="InterPro" id="IPR009045">
    <property type="entry name" value="Zn_M74/Hedgehog-like"/>
</dbReference>
<evidence type="ECO:0008006" key="3">
    <source>
        <dbReference type="Google" id="ProtNLM"/>
    </source>
</evidence>
<evidence type="ECO:0000313" key="1">
    <source>
        <dbReference type="EMBL" id="TVM19937.1"/>
    </source>
</evidence>
<protein>
    <recommendedName>
        <fullName evidence="3">Peptidase M15A C-terminal domain-containing protein</fullName>
    </recommendedName>
</protein>
<dbReference type="SUPFAM" id="SSF55166">
    <property type="entry name" value="Hedgehog/DD-peptidase"/>
    <property type="match status" value="1"/>
</dbReference>
<dbReference type="Proteomes" id="UP000448292">
    <property type="component" value="Unassembled WGS sequence"/>
</dbReference>
<accession>A0A7M3MJF2</accession>
<evidence type="ECO:0000313" key="2">
    <source>
        <dbReference type="Proteomes" id="UP000448292"/>
    </source>
</evidence>
<dbReference type="OrthoDB" id="5242612at2"/>
<organism evidence="1 2">
    <name type="scientific">Oceanidesulfovibrio indonesiensis</name>
    <dbReference type="NCBI Taxonomy" id="54767"/>
    <lineage>
        <taxon>Bacteria</taxon>
        <taxon>Pseudomonadati</taxon>
        <taxon>Thermodesulfobacteriota</taxon>
        <taxon>Desulfovibrionia</taxon>
        <taxon>Desulfovibrionales</taxon>
        <taxon>Desulfovibrionaceae</taxon>
        <taxon>Oceanidesulfovibrio</taxon>
    </lineage>
</organism>